<reference evidence="1" key="1">
    <citation type="submission" date="2021-10" db="EMBL/GenBank/DDBJ databases">
        <title>Streptomyces nigrumlapis sp.nov.,an antimicrobial producing actinobacterium isolated from Black Gobi rocks.</title>
        <authorList>
            <person name="Wen Y."/>
            <person name="Zhang W."/>
            <person name="Liu X.G."/>
        </authorList>
    </citation>
    <scope>NUCLEOTIDE SEQUENCE</scope>
    <source>
        <strain evidence="1">ST13-2-2</strain>
    </source>
</reference>
<evidence type="ECO:0000313" key="1">
    <source>
        <dbReference type="EMBL" id="UQA92601.1"/>
    </source>
</evidence>
<proteinExistence type="predicted"/>
<name>A0ABY4M4A7_9ACTN</name>
<evidence type="ECO:0008006" key="3">
    <source>
        <dbReference type="Google" id="ProtNLM"/>
    </source>
</evidence>
<gene>
    <name evidence="1" type="ORF">K9S39_12890</name>
</gene>
<organism evidence="1 2">
    <name type="scientific">Streptomyces halobius</name>
    <dbReference type="NCBI Taxonomy" id="2879846"/>
    <lineage>
        <taxon>Bacteria</taxon>
        <taxon>Bacillati</taxon>
        <taxon>Actinomycetota</taxon>
        <taxon>Actinomycetes</taxon>
        <taxon>Kitasatosporales</taxon>
        <taxon>Streptomycetaceae</taxon>
        <taxon>Streptomyces</taxon>
    </lineage>
</organism>
<dbReference type="RefSeq" id="WP_248863467.1">
    <property type="nucleotide sequence ID" value="NZ_CP086322.1"/>
</dbReference>
<dbReference type="Proteomes" id="UP000830115">
    <property type="component" value="Chromosome"/>
</dbReference>
<protein>
    <recommendedName>
        <fullName evidence="3">Secreted protein</fullName>
    </recommendedName>
</protein>
<accession>A0ABY4M4A7</accession>
<dbReference type="EMBL" id="CP086322">
    <property type="protein sequence ID" value="UQA92601.1"/>
    <property type="molecule type" value="Genomic_DNA"/>
</dbReference>
<sequence>MGDSTVWTVAIAALTGGTAVLASWVTSRGSTQAARIQAEIVARSQRAERLRESRRTAYLDLIEQTHRMGELYWEISASLRLPESADRTAALHELYDREIAEYARMRRCARVVELEGPAAAAAAALALQKATGPFFSAFKAELDGNSGARNGDTDNQRDNHEEFNAAYNPFWKALEDFVDAARDAHQNGEGA</sequence>
<evidence type="ECO:0000313" key="2">
    <source>
        <dbReference type="Proteomes" id="UP000830115"/>
    </source>
</evidence>
<keyword evidence="2" id="KW-1185">Reference proteome</keyword>